<proteinExistence type="predicted"/>
<accession>A0A6C0B0P0</accession>
<name>A0A6C0B0P0_9ZZZZ</name>
<protein>
    <submittedName>
        <fullName evidence="2">Uncharacterized protein</fullName>
    </submittedName>
</protein>
<organism evidence="2">
    <name type="scientific">viral metagenome</name>
    <dbReference type="NCBI Taxonomy" id="1070528"/>
    <lineage>
        <taxon>unclassified sequences</taxon>
        <taxon>metagenomes</taxon>
        <taxon>organismal metagenomes</taxon>
    </lineage>
</organism>
<reference evidence="2" key="1">
    <citation type="journal article" date="2020" name="Nature">
        <title>Giant virus diversity and host interactions through global metagenomics.</title>
        <authorList>
            <person name="Schulz F."/>
            <person name="Roux S."/>
            <person name="Paez-Espino D."/>
            <person name="Jungbluth S."/>
            <person name="Walsh D.A."/>
            <person name="Denef V.J."/>
            <person name="McMahon K.D."/>
            <person name="Konstantinidis K.T."/>
            <person name="Eloe-Fadrosh E.A."/>
            <person name="Kyrpides N.C."/>
            <person name="Woyke T."/>
        </authorList>
    </citation>
    <scope>NUCLEOTIDE SEQUENCE</scope>
    <source>
        <strain evidence="2">GVMAG-M-3300009182-78</strain>
    </source>
</reference>
<dbReference type="EMBL" id="MN739045">
    <property type="protein sequence ID" value="QHS85610.1"/>
    <property type="molecule type" value="Genomic_DNA"/>
</dbReference>
<evidence type="ECO:0000313" key="2">
    <source>
        <dbReference type="EMBL" id="QHS85610.1"/>
    </source>
</evidence>
<evidence type="ECO:0000256" key="1">
    <source>
        <dbReference type="SAM" id="MobiDB-lite"/>
    </source>
</evidence>
<feature type="compositionally biased region" description="Basic residues" evidence="1">
    <location>
        <begin position="93"/>
        <end position="114"/>
    </location>
</feature>
<dbReference type="AlphaFoldDB" id="A0A6C0B0P0"/>
<feature type="region of interest" description="Disordered" evidence="1">
    <location>
        <begin position="76"/>
        <end position="114"/>
    </location>
</feature>
<sequence>MGGMFSSSFNPNKLVEGKFYSTLDGRIYVYEGSENRTGAVNPGQNSEIATIPIYNFKDVMNNQPMSLTKNQMDKWKLEPMPAGYTPPQGPTGGKKKSRRGKRVRKTKTAKKGKK</sequence>